<keyword evidence="10" id="KW-0460">Magnesium</keyword>
<evidence type="ECO:0000256" key="10">
    <source>
        <dbReference type="ARBA" id="ARBA00022842"/>
    </source>
</evidence>
<dbReference type="EMBL" id="MGDL01000058">
    <property type="protein sequence ID" value="OGL55858.1"/>
    <property type="molecule type" value="Genomic_DNA"/>
</dbReference>
<evidence type="ECO:0000256" key="11">
    <source>
        <dbReference type="ARBA" id="ARBA00049563"/>
    </source>
</evidence>
<evidence type="ECO:0000256" key="5">
    <source>
        <dbReference type="ARBA" id="ARBA00017477"/>
    </source>
</evidence>
<dbReference type="PANTHER" id="PTHR11088:SF60">
    <property type="entry name" value="TRNA DIMETHYLALLYLTRANSFERASE"/>
    <property type="match status" value="1"/>
</dbReference>
<keyword evidence="6 14" id="KW-0808">Transferase</keyword>
<dbReference type="SUPFAM" id="SSF52540">
    <property type="entry name" value="P-loop containing nucleoside triphosphate hydrolases"/>
    <property type="match status" value="2"/>
</dbReference>
<evidence type="ECO:0000256" key="1">
    <source>
        <dbReference type="ARBA" id="ARBA00001946"/>
    </source>
</evidence>
<organism evidence="15 16">
    <name type="scientific">Candidatus Shapirobacteria bacterium RIFOXYB1_FULL_38_38</name>
    <dbReference type="NCBI Taxonomy" id="1802151"/>
    <lineage>
        <taxon>Bacteria</taxon>
        <taxon>Candidatus Shapironibacteriota</taxon>
    </lineage>
</organism>
<dbReference type="AlphaFoldDB" id="A0A1F7SRK3"/>
<dbReference type="InterPro" id="IPR039657">
    <property type="entry name" value="Dimethylallyltransferase"/>
</dbReference>
<keyword evidence="9 14" id="KW-0067">ATP-binding</keyword>
<gene>
    <name evidence="15" type="ORF">A2367_02565</name>
</gene>
<evidence type="ECO:0000256" key="8">
    <source>
        <dbReference type="ARBA" id="ARBA00022741"/>
    </source>
</evidence>
<name>A0A1F7SRK3_9BACT</name>
<dbReference type="Gene3D" id="3.40.50.300">
    <property type="entry name" value="P-loop containing nucleotide triphosphate hydrolases"/>
    <property type="match status" value="1"/>
</dbReference>
<dbReference type="NCBIfam" id="TIGR00174">
    <property type="entry name" value="miaA"/>
    <property type="match status" value="1"/>
</dbReference>
<comment type="similarity">
    <text evidence="3 14">Belongs to the IPP transferase family.</text>
</comment>
<evidence type="ECO:0000256" key="14">
    <source>
        <dbReference type="RuleBase" id="RU003785"/>
    </source>
</evidence>
<comment type="cofactor">
    <cofactor evidence="1">
        <name>Mg(2+)</name>
        <dbReference type="ChEBI" id="CHEBI:18420"/>
    </cofactor>
</comment>
<dbReference type="GO" id="GO:0006400">
    <property type="term" value="P:tRNA modification"/>
    <property type="evidence" value="ECO:0007669"/>
    <property type="project" value="TreeGrafter"/>
</dbReference>
<evidence type="ECO:0000256" key="12">
    <source>
        <dbReference type="RuleBase" id="RU003783"/>
    </source>
</evidence>
<dbReference type="GO" id="GO:0005524">
    <property type="term" value="F:ATP binding"/>
    <property type="evidence" value="ECO:0007669"/>
    <property type="project" value="UniProtKB-KW"/>
</dbReference>
<dbReference type="Pfam" id="PF01715">
    <property type="entry name" value="IPPT"/>
    <property type="match status" value="1"/>
</dbReference>
<evidence type="ECO:0000256" key="6">
    <source>
        <dbReference type="ARBA" id="ARBA00022679"/>
    </source>
</evidence>
<dbReference type="Proteomes" id="UP000179812">
    <property type="component" value="Unassembled WGS sequence"/>
</dbReference>
<evidence type="ECO:0000313" key="15">
    <source>
        <dbReference type="EMBL" id="OGL55858.1"/>
    </source>
</evidence>
<evidence type="ECO:0000313" key="16">
    <source>
        <dbReference type="Proteomes" id="UP000179812"/>
    </source>
</evidence>
<comment type="caution">
    <text evidence="15">The sequence shown here is derived from an EMBL/GenBank/DDBJ whole genome shotgun (WGS) entry which is preliminary data.</text>
</comment>
<dbReference type="InterPro" id="IPR018022">
    <property type="entry name" value="IPT"/>
</dbReference>
<reference evidence="15 16" key="1">
    <citation type="journal article" date="2016" name="Nat. Commun.">
        <title>Thousands of microbial genomes shed light on interconnected biogeochemical processes in an aquifer system.</title>
        <authorList>
            <person name="Anantharaman K."/>
            <person name="Brown C.T."/>
            <person name="Hug L.A."/>
            <person name="Sharon I."/>
            <person name="Castelle C.J."/>
            <person name="Probst A.J."/>
            <person name="Thomas B.C."/>
            <person name="Singh A."/>
            <person name="Wilkins M.J."/>
            <person name="Karaoz U."/>
            <person name="Brodie E.L."/>
            <person name="Williams K.H."/>
            <person name="Hubbard S.S."/>
            <person name="Banfield J.F."/>
        </authorList>
    </citation>
    <scope>NUCLEOTIDE SEQUENCE [LARGE SCALE GENOMIC DNA]</scope>
</reference>
<keyword evidence="8 14" id="KW-0547">Nucleotide-binding</keyword>
<evidence type="ECO:0000256" key="4">
    <source>
        <dbReference type="ARBA" id="ARBA00012665"/>
    </source>
</evidence>
<evidence type="ECO:0000256" key="13">
    <source>
        <dbReference type="RuleBase" id="RU003784"/>
    </source>
</evidence>
<keyword evidence="7 12" id="KW-0819">tRNA processing</keyword>
<proteinExistence type="inferred from homology"/>
<dbReference type="GO" id="GO:0052381">
    <property type="term" value="F:tRNA dimethylallyltransferase activity"/>
    <property type="evidence" value="ECO:0007669"/>
    <property type="project" value="UniProtKB-EC"/>
</dbReference>
<protein>
    <recommendedName>
        <fullName evidence="5 12">tRNA dimethylallyltransferase</fullName>
        <ecNumber evidence="4 12">2.5.1.75</ecNumber>
    </recommendedName>
</protein>
<evidence type="ECO:0000256" key="2">
    <source>
        <dbReference type="ARBA" id="ARBA00003213"/>
    </source>
</evidence>
<comment type="catalytic activity">
    <reaction evidence="11 12">
        <text>adenosine(37) in tRNA + dimethylallyl diphosphate = N(6)-dimethylallyladenosine(37) in tRNA + diphosphate</text>
        <dbReference type="Rhea" id="RHEA:26482"/>
        <dbReference type="Rhea" id="RHEA-COMP:10162"/>
        <dbReference type="Rhea" id="RHEA-COMP:10375"/>
        <dbReference type="ChEBI" id="CHEBI:33019"/>
        <dbReference type="ChEBI" id="CHEBI:57623"/>
        <dbReference type="ChEBI" id="CHEBI:74411"/>
        <dbReference type="ChEBI" id="CHEBI:74415"/>
        <dbReference type="EC" id="2.5.1.75"/>
    </reaction>
</comment>
<evidence type="ECO:0000256" key="3">
    <source>
        <dbReference type="ARBA" id="ARBA00005842"/>
    </source>
</evidence>
<dbReference type="HAMAP" id="MF_00185">
    <property type="entry name" value="IPP_trans"/>
    <property type="match status" value="1"/>
</dbReference>
<evidence type="ECO:0000256" key="9">
    <source>
        <dbReference type="ARBA" id="ARBA00022840"/>
    </source>
</evidence>
<dbReference type="EC" id="2.5.1.75" evidence="4 12"/>
<dbReference type="InterPro" id="IPR027417">
    <property type="entry name" value="P-loop_NTPase"/>
</dbReference>
<dbReference type="PANTHER" id="PTHR11088">
    <property type="entry name" value="TRNA DIMETHYLALLYLTRANSFERASE"/>
    <property type="match status" value="1"/>
</dbReference>
<sequence length="294" mass="33728">MSPNKLLIISGPTATGKTSLAIKLAKKFNGQLISADSRQIYRGLDIGTGKDHPKDTNIHLIDLIDPNQSFSAAQYRLAALELIQKTWQSQQLPIIVGGSGQYIDAIINPKSTFSIKPNRLLRNILNHLPVKFLQYLLKLIDNETYNSLNNSDINNPHRLIRKIEVKLTFKNTNNLPLVKGGSGGIDFLHISLTAPTSYLYQNIDKRVKKRIDLGLINEIKSLLKKYKWSDPGLNTLAYKEFKNYFKNPNPDSFQLSKEKWRFHEHSYARRQITWFKKIPKINIIDITQKDYDKV</sequence>
<comment type="function">
    <text evidence="2 13">Catalyzes the transfer of a dimethylallyl group onto the adenine at position 37 in tRNAs that read codons beginning with uridine, leading to the formation of N6-(dimethylallyl)adenosine (i(6)A).</text>
</comment>
<feature type="non-terminal residue" evidence="15">
    <location>
        <position position="294"/>
    </location>
</feature>
<evidence type="ECO:0000256" key="7">
    <source>
        <dbReference type="ARBA" id="ARBA00022694"/>
    </source>
</evidence>
<accession>A0A1F7SRK3</accession>